<dbReference type="SUPFAM" id="SSF81901">
    <property type="entry name" value="HCP-like"/>
    <property type="match status" value="1"/>
</dbReference>
<dbReference type="AlphaFoldDB" id="K0SB98"/>
<dbReference type="OrthoDB" id="206966at2759"/>
<dbReference type="InterPro" id="IPR006597">
    <property type="entry name" value="Sel1-like"/>
</dbReference>
<dbReference type="Gene3D" id="1.25.40.10">
    <property type="entry name" value="Tetratricopeptide repeat domain"/>
    <property type="match status" value="1"/>
</dbReference>
<dbReference type="InterPro" id="IPR052748">
    <property type="entry name" value="ISR_Activator"/>
</dbReference>
<dbReference type="InterPro" id="IPR011990">
    <property type="entry name" value="TPR-like_helical_dom_sf"/>
</dbReference>
<dbReference type="PANTHER" id="PTHR45011">
    <property type="entry name" value="DAP3-BINDING CELL DEATH ENHANCER 1"/>
    <property type="match status" value="1"/>
</dbReference>
<organism evidence="1 2">
    <name type="scientific">Thalassiosira oceanica</name>
    <name type="common">Marine diatom</name>
    <dbReference type="NCBI Taxonomy" id="159749"/>
    <lineage>
        <taxon>Eukaryota</taxon>
        <taxon>Sar</taxon>
        <taxon>Stramenopiles</taxon>
        <taxon>Ochrophyta</taxon>
        <taxon>Bacillariophyta</taxon>
        <taxon>Coscinodiscophyceae</taxon>
        <taxon>Thalassiosirophycidae</taxon>
        <taxon>Thalassiosirales</taxon>
        <taxon>Thalassiosiraceae</taxon>
        <taxon>Thalassiosira</taxon>
    </lineage>
</organism>
<dbReference type="Pfam" id="PF08238">
    <property type="entry name" value="Sel1"/>
    <property type="match status" value="3"/>
</dbReference>
<name>K0SB98_THAOC</name>
<proteinExistence type="predicted"/>
<evidence type="ECO:0000313" key="2">
    <source>
        <dbReference type="Proteomes" id="UP000266841"/>
    </source>
</evidence>
<evidence type="ECO:0000313" key="1">
    <source>
        <dbReference type="EMBL" id="EJK56022.1"/>
    </source>
</evidence>
<dbReference type="Proteomes" id="UP000266841">
    <property type="component" value="Unassembled WGS sequence"/>
</dbReference>
<gene>
    <name evidence="1" type="ORF">THAOC_24160</name>
</gene>
<protein>
    <submittedName>
        <fullName evidence="1">Uncharacterized protein</fullName>
    </submittedName>
</protein>
<dbReference type="SMART" id="SM00671">
    <property type="entry name" value="SEL1"/>
    <property type="match status" value="3"/>
</dbReference>
<accession>K0SB98</accession>
<reference evidence="1 2" key="1">
    <citation type="journal article" date="2012" name="Genome Biol.">
        <title>Genome and low-iron response of an oceanic diatom adapted to chronic iron limitation.</title>
        <authorList>
            <person name="Lommer M."/>
            <person name="Specht M."/>
            <person name="Roy A.S."/>
            <person name="Kraemer L."/>
            <person name="Andreson R."/>
            <person name="Gutowska M.A."/>
            <person name="Wolf J."/>
            <person name="Bergner S.V."/>
            <person name="Schilhabel M.B."/>
            <person name="Klostermeier U.C."/>
            <person name="Beiko R.G."/>
            <person name="Rosenstiel P."/>
            <person name="Hippler M."/>
            <person name="Laroche J."/>
        </authorList>
    </citation>
    <scope>NUCLEOTIDE SEQUENCE [LARGE SCALE GENOMIC DNA]</scope>
    <source>
        <strain evidence="1 2">CCMP1005</strain>
    </source>
</reference>
<dbReference type="PANTHER" id="PTHR45011:SF1">
    <property type="entry name" value="DAP3-BINDING CELL DEATH ENHANCER 1"/>
    <property type="match status" value="1"/>
</dbReference>
<keyword evidence="2" id="KW-1185">Reference proteome</keyword>
<dbReference type="eggNOG" id="ENOG502SADV">
    <property type="taxonomic scope" value="Eukaryota"/>
</dbReference>
<comment type="caution">
    <text evidence="1">The sequence shown here is derived from an EMBL/GenBank/DDBJ whole genome shotgun (WGS) entry which is preliminary data.</text>
</comment>
<dbReference type="EMBL" id="AGNL01032597">
    <property type="protein sequence ID" value="EJK56022.1"/>
    <property type="molecule type" value="Genomic_DNA"/>
</dbReference>
<sequence length="150" mass="16730">MNHLGDKYCHGKNGLQKDMRKALELWTEAAELGSLKALFILGVVHHTGEGVEKNMAKAAEFYTKAAMQGCPLSRHNLGCIEDGHGNYNRAVKHFLISAKMGHEKSVESIKKMFTAGNATKEPYAEALKGYQDAVEEMKSHDRDEAKRRNL</sequence>